<dbReference type="InterPro" id="IPR027417">
    <property type="entry name" value="P-loop_NTPase"/>
</dbReference>
<reference evidence="12 13" key="1">
    <citation type="journal article" date="2011" name="BMC Genomics">
        <title>Genome sequencing reveals diversification of virulence factor content and possible host adaptation in distinct subpopulations of Salmonella enterica.</title>
        <authorList>
            <person name="den Bakker H.C."/>
            <person name="Moreno Switt A.I."/>
            <person name="Govoni G."/>
            <person name="Cummings C.A."/>
            <person name="Ranieri M.L."/>
            <person name="Degoricija L."/>
            <person name="Hoelzer K."/>
            <person name="Rodriguez-Rivera L.D."/>
            <person name="Brown S."/>
            <person name="Bolchacova E."/>
            <person name="Furtado M.R."/>
            <person name="Wiedmann M."/>
        </authorList>
    </citation>
    <scope>NUCLEOTIDE SEQUENCE [LARGE SCALE GENOMIC DNA]</scope>
    <source>
        <strain evidence="12 13">A4-543</strain>
    </source>
</reference>
<dbReference type="InterPro" id="IPR028350">
    <property type="entry name" value="DNAC/IstB-like"/>
</dbReference>
<accession>G5R9Q7</accession>
<dbReference type="InterPro" id="IPR002611">
    <property type="entry name" value="IstB_ATP-bd"/>
</dbReference>
<evidence type="ECO:0000256" key="4">
    <source>
        <dbReference type="ARBA" id="ARBA00022801"/>
    </source>
</evidence>
<dbReference type="EMBL" id="AFCU01002098">
    <property type="protein sequence ID" value="EHC77930.1"/>
    <property type="molecule type" value="Genomic_DNA"/>
</dbReference>
<dbReference type="PANTHER" id="PTHR30050:SF9">
    <property type="entry name" value="DNA REPLICATION PROTEIN DNAC"/>
    <property type="match status" value="1"/>
</dbReference>
<name>G5R9Q7_SALSE</name>
<sequence>MKNVGDLMQRLQKMMPAHITPAFMAFICAVLITPAFKTGEELLAWQKEQGEIRAAALARENRAMKMQRTFNRSGIRPLHQNCSFDNYRVECDGQMNALSKARQYVDEFDGNIASFVFSGKPGTGKNHLAAAICNELLLRGKSVLIITVADIMSAMKDTFSNRETSEEQLLNDLSNVDLLVIDEIGVQTESRYEKVIINQIVDRRSSSKRPTGMLTNSNMEEMTKMLGERVMDRMRLGNSLWVNFTWDSYRSRVTGKEY</sequence>
<comment type="caution">
    <text evidence="12">The sequence shown here is derived from an EMBL/GenBank/DDBJ whole genome shotgun (WGS) entry which is preliminary data.</text>
</comment>
<evidence type="ECO:0000313" key="13">
    <source>
        <dbReference type="Proteomes" id="UP000005065"/>
    </source>
</evidence>
<dbReference type="BioCyc" id="SENT913082:G120J-1136-MONOMER"/>
<evidence type="ECO:0000256" key="5">
    <source>
        <dbReference type="ARBA" id="ARBA00022840"/>
    </source>
</evidence>
<dbReference type="NCBIfam" id="NF005931">
    <property type="entry name" value="PRK07952.1"/>
    <property type="match status" value="1"/>
</dbReference>
<dbReference type="Proteomes" id="UP000005065">
    <property type="component" value="Unassembled WGS sequence"/>
</dbReference>
<dbReference type="FunFam" id="3.40.50.300:FF:000266">
    <property type="entry name" value="DNA replication protein DnaC"/>
    <property type="match status" value="1"/>
</dbReference>
<dbReference type="Pfam" id="PF01695">
    <property type="entry name" value="IstB_IS21"/>
    <property type="match status" value="1"/>
</dbReference>
<dbReference type="AlphaFoldDB" id="G5R9Q7"/>
<dbReference type="GO" id="GO:0003677">
    <property type="term" value="F:DNA binding"/>
    <property type="evidence" value="ECO:0007669"/>
    <property type="project" value="UniProtKB-KW"/>
</dbReference>
<dbReference type="GO" id="GO:0016787">
    <property type="term" value="F:hydrolase activity"/>
    <property type="evidence" value="ECO:0007669"/>
    <property type="project" value="UniProtKB-KW"/>
</dbReference>
<keyword evidence="6" id="KW-0238">DNA-binding</keyword>
<evidence type="ECO:0000256" key="6">
    <source>
        <dbReference type="ARBA" id="ARBA00023125"/>
    </source>
</evidence>
<comment type="similarity">
    <text evidence="7">Belongs to the DnaC family.</text>
</comment>
<evidence type="ECO:0000313" key="12">
    <source>
        <dbReference type="EMBL" id="EHC77930.1"/>
    </source>
</evidence>
<keyword evidence="2" id="KW-0235">DNA replication</keyword>
<evidence type="ECO:0000256" key="9">
    <source>
        <dbReference type="ARBA" id="ARBA00045009"/>
    </source>
</evidence>
<proteinExistence type="inferred from homology"/>
<keyword evidence="5" id="KW-0067">ATP-binding</keyword>
<evidence type="ECO:0000256" key="2">
    <source>
        <dbReference type="ARBA" id="ARBA00022705"/>
    </source>
</evidence>
<evidence type="ECO:0000256" key="1">
    <source>
        <dbReference type="ARBA" id="ARBA00022515"/>
    </source>
</evidence>
<keyword evidence="3" id="KW-0547">Nucleotide-binding</keyword>
<dbReference type="Gene3D" id="3.40.50.300">
    <property type="entry name" value="P-loop containing nucleotide triphosphate hydrolases"/>
    <property type="match status" value="1"/>
</dbReference>
<organism evidence="12 13">
    <name type="scientific">Salmonella enterica subsp. enterica serovar Senftenberg str. A4-543</name>
    <dbReference type="NCBI Taxonomy" id="913082"/>
    <lineage>
        <taxon>Bacteria</taxon>
        <taxon>Pseudomonadati</taxon>
        <taxon>Pseudomonadota</taxon>
        <taxon>Gammaproteobacteria</taxon>
        <taxon>Enterobacterales</taxon>
        <taxon>Enterobacteriaceae</taxon>
        <taxon>Salmonella</taxon>
    </lineage>
</organism>
<protein>
    <recommendedName>
        <fullName evidence="8">Replicative helicase loader DnaC</fullName>
    </recommendedName>
    <alternativeName>
        <fullName evidence="9">DNA replication protein DnaC</fullName>
    </alternativeName>
</protein>
<dbReference type="GO" id="GO:0005524">
    <property type="term" value="F:ATP binding"/>
    <property type="evidence" value="ECO:0007669"/>
    <property type="project" value="UniProtKB-KW"/>
</dbReference>
<dbReference type="GO" id="GO:0006269">
    <property type="term" value="P:DNA replication, synthesis of primer"/>
    <property type="evidence" value="ECO:0007669"/>
    <property type="project" value="UniProtKB-KW"/>
</dbReference>
<keyword evidence="1" id="KW-0639">Primosome</keyword>
<keyword evidence="4" id="KW-0378">Hydrolase</keyword>
<dbReference type="InterPro" id="IPR003593">
    <property type="entry name" value="AAA+_ATPase"/>
</dbReference>
<dbReference type="PANTHER" id="PTHR30050">
    <property type="entry name" value="CHROMOSOMAL REPLICATION INITIATOR PROTEIN DNAA"/>
    <property type="match status" value="1"/>
</dbReference>
<gene>
    <name evidence="12" type="ORF">LTSESEN_6624</name>
</gene>
<comment type="catalytic activity">
    <reaction evidence="10">
        <text>ATP + H2O = ADP + phosphate + H(+)</text>
        <dbReference type="Rhea" id="RHEA:13065"/>
        <dbReference type="ChEBI" id="CHEBI:15377"/>
        <dbReference type="ChEBI" id="CHEBI:15378"/>
        <dbReference type="ChEBI" id="CHEBI:30616"/>
        <dbReference type="ChEBI" id="CHEBI:43474"/>
        <dbReference type="ChEBI" id="CHEBI:456216"/>
    </reaction>
    <physiologicalReaction direction="left-to-right" evidence="10">
        <dbReference type="Rhea" id="RHEA:13066"/>
    </physiologicalReaction>
</comment>
<evidence type="ECO:0000256" key="7">
    <source>
        <dbReference type="ARBA" id="ARBA00038338"/>
    </source>
</evidence>
<dbReference type="PIRSF" id="PIRSF003073">
    <property type="entry name" value="DNAC_TnpB_IstB"/>
    <property type="match status" value="1"/>
</dbReference>
<feature type="domain" description="AAA+ ATPase" evidence="11">
    <location>
        <begin position="111"/>
        <end position="240"/>
    </location>
</feature>
<evidence type="ECO:0000256" key="3">
    <source>
        <dbReference type="ARBA" id="ARBA00022741"/>
    </source>
</evidence>
<dbReference type="GO" id="GO:1990077">
    <property type="term" value="C:primosome complex"/>
    <property type="evidence" value="ECO:0007669"/>
    <property type="project" value="UniProtKB-KW"/>
</dbReference>
<dbReference type="SUPFAM" id="SSF52540">
    <property type="entry name" value="P-loop containing nucleoside triphosphate hydrolases"/>
    <property type="match status" value="1"/>
</dbReference>
<dbReference type="CDD" id="cd00009">
    <property type="entry name" value="AAA"/>
    <property type="match status" value="1"/>
</dbReference>
<dbReference type="SMART" id="SM00382">
    <property type="entry name" value="AAA"/>
    <property type="match status" value="1"/>
</dbReference>
<evidence type="ECO:0000256" key="10">
    <source>
        <dbReference type="ARBA" id="ARBA00048778"/>
    </source>
</evidence>
<evidence type="ECO:0000259" key="11">
    <source>
        <dbReference type="SMART" id="SM00382"/>
    </source>
</evidence>
<evidence type="ECO:0000256" key="8">
    <source>
        <dbReference type="ARBA" id="ARBA00044977"/>
    </source>
</evidence>
<dbReference type="PATRIC" id="fig|913082.3.peg.5200"/>